<dbReference type="EMBL" id="LT559118">
    <property type="protein sequence ID" value="SBO98215.1"/>
    <property type="molecule type" value="Genomic_DNA"/>
</dbReference>
<dbReference type="AlphaFoldDB" id="A0A1M4EH27"/>
<dbReference type="SMART" id="SM00458">
    <property type="entry name" value="RICIN"/>
    <property type="match status" value="1"/>
</dbReference>
<sequence length="180" mass="19559">MRLCTTARAAASCAVTAIALTTLSAPPAAADTRPWYGGDVVEIQTHADKCFDVAGISAEDRTPIIQYGCDDETHQRFRLRRLPDGSVAIQTFAGKCLDVEHGSSADGARLVQFRCHAEPNQRFRFTPTSRGRFIIRTAAGKCLDVRDGSLGDQAPIVAYSCHGNVNQSFYLVPVRPWSGM</sequence>
<name>A0A1M4EH27_9ACTN</name>
<keyword evidence="1" id="KW-0732">Signal</keyword>
<dbReference type="InterPro" id="IPR000772">
    <property type="entry name" value="Ricin_B_lectin"/>
</dbReference>
<dbReference type="InterPro" id="IPR035992">
    <property type="entry name" value="Ricin_B-like_lectins"/>
</dbReference>
<reference evidence="3" key="1">
    <citation type="submission" date="2016-04" db="EMBL/GenBank/DDBJ databases">
        <authorList>
            <person name="Evans L.H."/>
            <person name="Alamgir A."/>
            <person name="Owens N."/>
            <person name="Weber N.D."/>
            <person name="Virtaneva K."/>
            <person name="Barbian K."/>
            <person name="Babar A."/>
            <person name="Rosenke K."/>
        </authorList>
    </citation>
    <scope>NUCLEOTIDE SEQUENCE</scope>
    <source>
        <strain evidence="3">Nono1</strain>
    </source>
</reference>
<evidence type="ECO:0000313" key="3">
    <source>
        <dbReference type="EMBL" id="SBO98215.1"/>
    </source>
</evidence>
<dbReference type="GO" id="GO:0016787">
    <property type="term" value="F:hydrolase activity"/>
    <property type="evidence" value="ECO:0007669"/>
    <property type="project" value="UniProtKB-KW"/>
</dbReference>
<feature type="chain" id="PRO_5012861012" evidence="1">
    <location>
        <begin position="31"/>
        <end position="180"/>
    </location>
</feature>
<accession>A0A1M4EH27</accession>
<keyword evidence="3" id="KW-0378">Hydrolase</keyword>
<dbReference type="RefSeq" id="WP_225266916.1">
    <property type="nucleotide sequence ID" value="NZ_CP084058.1"/>
</dbReference>
<dbReference type="PROSITE" id="PS50231">
    <property type="entry name" value="RICIN_B_LECTIN"/>
    <property type="match status" value="1"/>
</dbReference>
<evidence type="ECO:0000256" key="1">
    <source>
        <dbReference type="SAM" id="SignalP"/>
    </source>
</evidence>
<dbReference type="Gene3D" id="2.80.10.50">
    <property type="match status" value="2"/>
</dbReference>
<evidence type="ECO:0000259" key="2">
    <source>
        <dbReference type="SMART" id="SM00458"/>
    </source>
</evidence>
<dbReference type="SUPFAM" id="SSF50370">
    <property type="entry name" value="Ricin B-like lectins"/>
    <property type="match status" value="1"/>
</dbReference>
<proteinExistence type="predicted"/>
<gene>
    <name evidence="3" type="ORF">BN4615_P7731</name>
</gene>
<feature type="signal peptide" evidence="1">
    <location>
        <begin position="1"/>
        <end position="30"/>
    </location>
</feature>
<feature type="domain" description="Ricin B lectin" evidence="2">
    <location>
        <begin position="37"/>
        <end position="172"/>
    </location>
</feature>
<dbReference type="Pfam" id="PF00652">
    <property type="entry name" value="Ricin_B_lectin"/>
    <property type="match status" value="1"/>
</dbReference>
<protein>
    <submittedName>
        <fullName evidence="3">Glycosyl hydrolase</fullName>
    </submittedName>
</protein>
<organism evidence="3">
    <name type="scientific">Nonomuraea gerenzanensis</name>
    <dbReference type="NCBI Taxonomy" id="93944"/>
    <lineage>
        <taxon>Bacteria</taxon>
        <taxon>Bacillati</taxon>
        <taxon>Actinomycetota</taxon>
        <taxon>Actinomycetes</taxon>
        <taxon>Streptosporangiales</taxon>
        <taxon>Streptosporangiaceae</taxon>
        <taxon>Nonomuraea</taxon>
    </lineage>
</organism>
<dbReference type="CDD" id="cd00161">
    <property type="entry name" value="beta-trefoil_Ricin-like"/>
    <property type="match status" value="1"/>
</dbReference>